<accession>A0A368P313</accession>
<feature type="transmembrane region" description="Helical" evidence="1">
    <location>
        <begin position="53"/>
        <end position="71"/>
    </location>
</feature>
<feature type="transmembrane region" description="Helical" evidence="1">
    <location>
        <begin position="107"/>
        <end position="126"/>
    </location>
</feature>
<feature type="transmembrane region" description="Helical" evidence="1">
    <location>
        <begin position="78"/>
        <end position="95"/>
    </location>
</feature>
<protein>
    <submittedName>
        <fullName evidence="2">Uncharacterized protein</fullName>
    </submittedName>
</protein>
<name>A0A368P313_9FLAO</name>
<dbReference type="EMBL" id="QPIG01000005">
    <property type="protein sequence ID" value="RCU56660.1"/>
    <property type="molecule type" value="Genomic_DNA"/>
</dbReference>
<comment type="caution">
    <text evidence="2">The sequence shown here is derived from an EMBL/GenBank/DDBJ whole genome shotgun (WGS) entry which is preliminary data.</text>
</comment>
<evidence type="ECO:0000256" key="1">
    <source>
        <dbReference type="SAM" id="Phobius"/>
    </source>
</evidence>
<keyword evidence="1" id="KW-1133">Transmembrane helix</keyword>
<feature type="transmembrane region" description="Helical" evidence="1">
    <location>
        <begin position="6"/>
        <end position="22"/>
    </location>
</feature>
<dbReference type="OrthoDB" id="768533at2"/>
<reference evidence="2 3" key="1">
    <citation type="submission" date="2018-07" db="EMBL/GenBank/DDBJ databases">
        <title>Oceanihabitans testaceum sp. nov., isolated from marine sediment.</title>
        <authorList>
            <person name="Li C.-M."/>
        </authorList>
    </citation>
    <scope>NUCLEOTIDE SEQUENCE [LARGE SCALE GENOMIC DNA]</scope>
    <source>
        <strain evidence="2 3">S9-10</strain>
    </source>
</reference>
<gene>
    <name evidence="2" type="ORF">DU428_12265</name>
</gene>
<evidence type="ECO:0000313" key="3">
    <source>
        <dbReference type="Proteomes" id="UP000252249"/>
    </source>
</evidence>
<dbReference type="RefSeq" id="WP_113966625.1">
    <property type="nucleotide sequence ID" value="NZ_JAWVXR010000008.1"/>
</dbReference>
<evidence type="ECO:0000313" key="2">
    <source>
        <dbReference type="EMBL" id="RCU56660.1"/>
    </source>
</evidence>
<dbReference type="AlphaFoldDB" id="A0A368P313"/>
<organism evidence="2 3">
    <name type="scientific">Oceanihabitans sediminis</name>
    <dbReference type="NCBI Taxonomy" id="1812012"/>
    <lineage>
        <taxon>Bacteria</taxon>
        <taxon>Pseudomonadati</taxon>
        <taxon>Bacteroidota</taxon>
        <taxon>Flavobacteriia</taxon>
        <taxon>Flavobacteriales</taxon>
        <taxon>Flavobacteriaceae</taxon>
        <taxon>Oceanihabitans</taxon>
    </lineage>
</organism>
<feature type="transmembrane region" description="Helical" evidence="1">
    <location>
        <begin position="29"/>
        <end position="47"/>
    </location>
</feature>
<keyword evidence="1" id="KW-0472">Membrane</keyword>
<proteinExistence type="predicted"/>
<keyword evidence="3" id="KW-1185">Reference proteome</keyword>
<dbReference type="Proteomes" id="UP000252249">
    <property type="component" value="Unassembled WGS sequence"/>
</dbReference>
<keyword evidence="1" id="KW-0812">Transmembrane</keyword>
<sequence>MHVIILLLSSILGSVLTYYFSLRFKQSAVRSSALLSLIVGLFFYSFPDLLPAYLTRNIPVVFFGSSFIGMVSSEAKVGYFRLGIAGVLFCGLYIYKSPLFDGYGGGLGALAFISLLATMGFSEVVFKHSKIKDILLDLRKRYLMDNDDR</sequence>